<feature type="compositionally biased region" description="Polar residues" evidence="1">
    <location>
        <begin position="75"/>
        <end position="86"/>
    </location>
</feature>
<evidence type="ECO:0000256" key="1">
    <source>
        <dbReference type="SAM" id="MobiDB-lite"/>
    </source>
</evidence>
<dbReference type="AlphaFoldDB" id="A0A816DT79"/>
<protein>
    <submittedName>
        <fullName evidence="2">Uncharacterized protein</fullName>
    </submittedName>
</protein>
<comment type="caution">
    <text evidence="2">The sequence shown here is derived from an EMBL/GenBank/DDBJ whole genome shotgun (WGS) entry which is preliminary data.</text>
</comment>
<proteinExistence type="predicted"/>
<feature type="non-terminal residue" evidence="2">
    <location>
        <position position="206"/>
    </location>
</feature>
<dbReference type="Proteomes" id="UP000663828">
    <property type="component" value="Unassembled WGS sequence"/>
</dbReference>
<feature type="compositionally biased region" description="Basic and acidic residues" evidence="1">
    <location>
        <begin position="96"/>
        <end position="105"/>
    </location>
</feature>
<sequence length="206" mass="23963">MGCNNGKQHDEQGNQNNNSSKRSSIKKVLRFQKRRASKTSRPLSYTDSSPPHEEYDFPIRPVSMFVNLELKTLTNGLNQPISNPNNLSRSTSTESIRTELSHNDQRSLTAHSQQTYEIEINLSITTNVQETTTEVVDENSWKYYIPLTFEKVSTIALLKDLVYSRVNNELLHILNRLKSDESEDFVEWFFDELEYFMSSYDDDCNY</sequence>
<feature type="region of interest" description="Disordered" evidence="1">
    <location>
        <begin position="75"/>
        <end position="108"/>
    </location>
</feature>
<name>A0A816DT79_ADIRI</name>
<feature type="compositionally biased region" description="Polar residues" evidence="1">
    <location>
        <begin position="39"/>
        <end position="49"/>
    </location>
</feature>
<feature type="compositionally biased region" description="Basic residues" evidence="1">
    <location>
        <begin position="23"/>
        <end position="38"/>
    </location>
</feature>
<organism evidence="2 3">
    <name type="scientific">Adineta ricciae</name>
    <name type="common">Rotifer</name>
    <dbReference type="NCBI Taxonomy" id="249248"/>
    <lineage>
        <taxon>Eukaryota</taxon>
        <taxon>Metazoa</taxon>
        <taxon>Spiralia</taxon>
        <taxon>Gnathifera</taxon>
        <taxon>Rotifera</taxon>
        <taxon>Eurotatoria</taxon>
        <taxon>Bdelloidea</taxon>
        <taxon>Adinetida</taxon>
        <taxon>Adinetidae</taxon>
        <taxon>Adineta</taxon>
    </lineage>
</organism>
<keyword evidence="3" id="KW-1185">Reference proteome</keyword>
<accession>A0A816DT79</accession>
<gene>
    <name evidence="2" type="ORF">XAT740_LOCUS52937</name>
</gene>
<feature type="region of interest" description="Disordered" evidence="1">
    <location>
        <begin position="1"/>
        <end position="55"/>
    </location>
</feature>
<dbReference type="EMBL" id="CAJNOR010008886">
    <property type="protein sequence ID" value="CAF1638772.1"/>
    <property type="molecule type" value="Genomic_DNA"/>
</dbReference>
<evidence type="ECO:0000313" key="2">
    <source>
        <dbReference type="EMBL" id="CAF1638772.1"/>
    </source>
</evidence>
<evidence type="ECO:0000313" key="3">
    <source>
        <dbReference type="Proteomes" id="UP000663828"/>
    </source>
</evidence>
<reference evidence="2" key="1">
    <citation type="submission" date="2021-02" db="EMBL/GenBank/DDBJ databases">
        <authorList>
            <person name="Nowell W R."/>
        </authorList>
    </citation>
    <scope>NUCLEOTIDE SEQUENCE</scope>
</reference>